<dbReference type="Proteomes" id="UP001165083">
    <property type="component" value="Unassembled WGS sequence"/>
</dbReference>
<sequence length="238" mass="26767">MKNANLQNEFRRLNKQVKLLVTSVKVAAACSSTVEPTKSPPMTNTMRELLVEVEDLRMQNIALQKEISLHHIYQKVVQEGPPGHEDDEPILPTNDQSGWCGSAALGGASTVVLQEFDENSSVLVRNVNGTVNLRYVCFAHRSRWTEEMGKRVISYAMVISDSEANKPSRSTESNESEVHWRTEGGVHLMLTEVDDNNIDVVYNHWGECDSGLHAQYLFVQWAHYASRLGQMVEPSNLQ</sequence>
<reference evidence="2" key="1">
    <citation type="submission" date="2023-04" db="EMBL/GenBank/DDBJ databases">
        <title>Phytophthora lilii NBRC 32176.</title>
        <authorList>
            <person name="Ichikawa N."/>
            <person name="Sato H."/>
            <person name="Tonouchi N."/>
        </authorList>
    </citation>
    <scope>NUCLEOTIDE SEQUENCE</scope>
    <source>
        <strain evidence="2">NBRC 32176</strain>
    </source>
</reference>
<evidence type="ECO:0000313" key="3">
    <source>
        <dbReference type="Proteomes" id="UP001165083"/>
    </source>
</evidence>
<feature type="coiled-coil region" evidence="1">
    <location>
        <begin position="3"/>
        <end position="66"/>
    </location>
</feature>
<evidence type="ECO:0000256" key="1">
    <source>
        <dbReference type="SAM" id="Coils"/>
    </source>
</evidence>
<dbReference type="OrthoDB" id="89536at2759"/>
<name>A0A9W6XES5_9STRA</name>
<evidence type="ECO:0000313" key="2">
    <source>
        <dbReference type="EMBL" id="GMF37100.1"/>
    </source>
</evidence>
<keyword evidence="1" id="KW-0175">Coiled coil</keyword>
<proteinExistence type="predicted"/>
<accession>A0A9W6XES5</accession>
<keyword evidence="3" id="KW-1185">Reference proteome</keyword>
<comment type="caution">
    <text evidence="2">The sequence shown here is derived from an EMBL/GenBank/DDBJ whole genome shotgun (WGS) entry which is preliminary data.</text>
</comment>
<dbReference type="EMBL" id="BSXW01001482">
    <property type="protein sequence ID" value="GMF37100.1"/>
    <property type="molecule type" value="Genomic_DNA"/>
</dbReference>
<protein>
    <submittedName>
        <fullName evidence="2">Unnamed protein product</fullName>
    </submittedName>
</protein>
<dbReference type="AlphaFoldDB" id="A0A9W6XES5"/>
<gene>
    <name evidence="2" type="ORF">Plil01_001564800</name>
</gene>
<organism evidence="2 3">
    <name type="scientific">Phytophthora lilii</name>
    <dbReference type="NCBI Taxonomy" id="2077276"/>
    <lineage>
        <taxon>Eukaryota</taxon>
        <taxon>Sar</taxon>
        <taxon>Stramenopiles</taxon>
        <taxon>Oomycota</taxon>
        <taxon>Peronosporomycetes</taxon>
        <taxon>Peronosporales</taxon>
        <taxon>Peronosporaceae</taxon>
        <taxon>Phytophthora</taxon>
    </lineage>
</organism>